<feature type="transmembrane region" description="Helical" evidence="1">
    <location>
        <begin position="72"/>
        <end position="94"/>
    </location>
</feature>
<feature type="transmembrane region" description="Helical" evidence="1">
    <location>
        <begin position="7"/>
        <end position="30"/>
    </location>
</feature>
<evidence type="ECO:0000313" key="3">
    <source>
        <dbReference type="Proteomes" id="UP001443914"/>
    </source>
</evidence>
<accession>A0AAW1MRV2</accession>
<gene>
    <name evidence="2" type="ORF">RND81_02G202600</name>
</gene>
<dbReference type="AlphaFoldDB" id="A0AAW1MRV2"/>
<feature type="transmembrane region" description="Helical" evidence="1">
    <location>
        <begin position="36"/>
        <end position="60"/>
    </location>
</feature>
<organism evidence="2 3">
    <name type="scientific">Saponaria officinalis</name>
    <name type="common">Common soapwort</name>
    <name type="synonym">Lychnis saponaria</name>
    <dbReference type="NCBI Taxonomy" id="3572"/>
    <lineage>
        <taxon>Eukaryota</taxon>
        <taxon>Viridiplantae</taxon>
        <taxon>Streptophyta</taxon>
        <taxon>Embryophyta</taxon>
        <taxon>Tracheophyta</taxon>
        <taxon>Spermatophyta</taxon>
        <taxon>Magnoliopsida</taxon>
        <taxon>eudicotyledons</taxon>
        <taxon>Gunneridae</taxon>
        <taxon>Pentapetalae</taxon>
        <taxon>Caryophyllales</taxon>
        <taxon>Caryophyllaceae</taxon>
        <taxon>Caryophylleae</taxon>
        <taxon>Saponaria</taxon>
    </lineage>
</organism>
<keyword evidence="3" id="KW-1185">Reference proteome</keyword>
<keyword evidence="1" id="KW-1133">Transmembrane helix</keyword>
<protein>
    <submittedName>
        <fullName evidence="2">Uncharacterized protein</fullName>
    </submittedName>
</protein>
<keyword evidence="1" id="KW-0472">Membrane</keyword>
<reference evidence="2" key="1">
    <citation type="submission" date="2024-03" db="EMBL/GenBank/DDBJ databases">
        <title>WGS assembly of Saponaria officinalis var. Norfolk2.</title>
        <authorList>
            <person name="Jenkins J."/>
            <person name="Shu S."/>
            <person name="Grimwood J."/>
            <person name="Barry K."/>
            <person name="Goodstein D."/>
            <person name="Schmutz J."/>
            <person name="Leebens-Mack J."/>
            <person name="Osbourn A."/>
        </authorList>
    </citation>
    <scope>NUCLEOTIDE SEQUENCE [LARGE SCALE GENOMIC DNA]</scope>
    <source>
        <strain evidence="2">JIC</strain>
    </source>
</reference>
<proteinExistence type="predicted"/>
<dbReference type="EMBL" id="JBDFQZ010000002">
    <property type="protein sequence ID" value="KAK9750520.1"/>
    <property type="molecule type" value="Genomic_DNA"/>
</dbReference>
<sequence length="104" mass="11701">MIPNLDLILLAFLHGAFISCILLVVIFVIVNCLLTAFIIALFFFAFVDVYDDVLLLLPYVETLRANLMLGGVWALYNVLHCAFVLVFTIKAWLVNVLSVLKPRS</sequence>
<evidence type="ECO:0000256" key="1">
    <source>
        <dbReference type="SAM" id="Phobius"/>
    </source>
</evidence>
<name>A0AAW1MRV2_SAPOF</name>
<evidence type="ECO:0000313" key="2">
    <source>
        <dbReference type="EMBL" id="KAK9750520.1"/>
    </source>
</evidence>
<keyword evidence="1" id="KW-0812">Transmembrane</keyword>
<dbReference type="Proteomes" id="UP001443914">
    <property type="component" value="Unassembled WGS sequence"/>
</dbReference>
<comment type="caution">
    <text evidence="2">The sequence shown here is derived from an EMBL/GenBank/DDBJ whole genome shotgun (WGS) entry which is preliminary data.</text>
</comment>